<keyword evidence="4 5" id="KW-0472">Membrane</keyword>
<dbReference type="Gene3D" id="3.30.2420.10">
    <property type="entry name" value="TonB"/>
    <property type="match status" value="1"/>
</dbReference>
<evidence type="ECO:0000313" key="8">
    <source>
        <dbReference type="Proteomes" id="UP000032352"/>
    </source>
</evidence>
<evidence type="ECO:0000313" key="7">
    <source>
        <dbReference type="EMBL" id="WDE05252.1"/>
    </source>
</evidence>
<keyword evidence="8" id="KW-1185">Reference proteome</keyword>
<feature type="transmembrane region" description="Helical" evidence="5">
    <location>
        <begin position="65"/>
        <end position="86"/>
    </location>
</feature>
<proteinExistence type="predicted"/>
<name>A0AAE9Z506_9GAMM</name>
<dbReference type="InterPro" id="IPR037682">
    <property type="entry name" value="TonB_C"/>
</dbReference>
<dbReference type="EMBL" id="CP059733">
    <property type="protein sequence ID" value="WDE05252.1"/>
    <property type="molecule type" value="Genomic_DNA"/>
</dbReference>
<dbReference type="AlphaFoldDB" id="A0AAE9Z506"/>
<evidence type="ECO:0000256" key="4">
    <source>
        <dbReference type="ARBA" id="ARBA00023136"/>
    </source>
</evidence>
<gene>
    <name evidence="7" type="ORF">SG34_028850</name>
</gene>
<dbReference type="InterPro" id="IPR006260">
    <property type="entry name" value="TonB/TolA_C"/>
</dbReference>
<dbReference type="PROSITE" id="PS52015">
    <property type="entry name" value="TONB_CTD"/>
    <property type="match status" value="1"/>
</dbReference>
<accession>A0AAE9Z506</accession>
<protein>
    <submittedName>
        <fullName evidence="7">TonB family protein</fullName>
    </submittedName>
</protein>
<evidence type="ECO:0000256" key="5">
    <source>
        <dbReference type="SAM" id="Phobius"/>
    </source>
</evidence>
<reference evidence="7 8" key="2">
    <citation type="journal article" date="2022" name="Mar. Drugs">
        <title>Bioassay-Guided Fractionation Leads to the Detection of Cholic Acid Generated by the Rare Thalassomonas sp.</title>
        <authorList>
            <person name="Pheiffer F."/>
            <person name="Schneider Y.K."/>
            <person name="Hansen E.H."/>
            <person name="Andersen J.H."/>
            <person name="Isaksson J."/>
            <person name="Busche T."/>
            <person name="R C."/>
            <person name="Kalinowski J."/>
            <person name="Zyl L.V."/>
            <person name="Trindade M."/>
        </authorList>
    </citation>
    <scope>NUCLEOTIDE SEQUENCE [LARGE SCALE GENOMIC DNA]</scope>
    <source>
        <strain evidence="7 8">XOM25</strain>
    </source>
</reference>
<dbReference type="KEGG" id="tvd:SG34_028850"/>
<dbReference type="Proteomes" id="UP000032352">
    <property type="component" value="Chromosome"/>
</dbReference>
<dbReference type="RefSeq" id="WP_161797958.1">
    <property type="nucleotide sequence ID" value="NZ_CP059733.1"/>
</dbReference>
<evidence type="ECO:0000256" key="1">
    <source>
        <dbReference type="ARBA" id="ARBA00004167"/>
    </source>
</evidence>
<feature type="domain" description="TonB C-terminal" evidence="6">
    <location>
        <begin position="170"/>
        <end position="258"/>
    </location>
</feature>
<dbReference type="NCBIfam" id="TIGR01352">
    <property type="entry name" value="tonB_Cterm"/>
    <property type="match status" value="1"/>
</dbReference>
<organism evidence="7 8">
    <name type="scientific">Thalassomonas viridans</name>
    <dbReference type="NCBI Taxonomy" id="137584"/>
    <lineage>
        <taxon>Bacteria</taxon>
        <taxon>Pseudomonadati</taxon>
        <taxon>Pseudomonadota</taxon>
        <taxon>Gammaproteobacteria</taxon>
        <taxon>Alteromonadales</taxon>
        <taxon>Colwelliaceae</taxon>
        <taxon>Thalassomonas</taxon>
    </lineage>
</organism>
<reference evidence="7 8" key="1">
    <citation type="journal article" date="2015" name="Genome Announc.">
        <title>Draft Genome Sequences of Marine Isolates of Thalassomonas viridans and Thalassomonas actiniarum.</title>
        <authorList>
            <person name="Olonade I."/>
            <person name="van Zyl L.J."/>
            <person name="Trindade M."/>
        </authorList>
    </citation>
    <scope>NUCLEOTIDE SEQUENCE [LARGE SCALE GENOMIC DNA]</scope>
    <source>
        <strain evidence="7 8">XOM25</strain>
    </source>
</reference>
<evidence type="ECO:0000259" key="6">
    <source>
        <dbReference type="PROSITE" id="PS52015"/>
    </source>
</evidence>
<dbReference type="GO" id="GO:0016020">
    <property type="term" value="C:membrane"/>
    <property type="evidence" value="ECO:0007669"/>
    <property type="project" value="UniProtKB-SubCell"/>
</dbReference>
<evidence type="ECO:0000256" key="2">
    <source>
        <dbReference type="ARBA" id="ARBA00022692"/>
    </source>
</evidence>
<dbReference type="SUPFAM" id="SSF74653">
    <property type="entry name" value="TolA/TonB C-terminal domain"/>
    <property type="match status" value="1"/>
</dbReference>
<keyword evidence="2 5" id="KW-0812">Transmembrane</keyword>
<sequence length="258" mass="28835">MNKLEQGQGKTMKQDREDEVELAYEQKIQALYQQRKNQLQAPEIRLQGQGQEHPGRAYLAGVRPLMLLLGGGVVSFGLMALVSHFAGYQMHSQRLPEPEQKVIELVPEPRAVEKEAVIPLIPPLPPKVVPQAPETSPSLAAERHQQPDDSGVFHWQVNITQETVLPELKQPSVTLTPSYKVMPEYSVNARKKGQEGKVKLSYKINDAGQVTDIQVLDASVGRELQKLSRQALAKWRYRAGISSGQQQQVVFEFSLNDG</sequence>
<dbReference type="Pfam" id="PF03544">
    <property type="entry name" value="TonB_C"/>
    <property type="match status" value="1"/>
</dbReference>
<comment type="subcellular location">
    <subcellularLocation>
        <location evidence="1">Membrane</location>
        <topology evidence="1">Single-pass membrane protein</topology>
    </subcellularLocation>
</comment>
<evidence type="ECO:0000256" key="3">
    <source>
        <dbReference type="ARBA" id="ARBA00022989"/>
    </source>
</evidence>
<keyword evidence="3 5" id="KW-1133">Transmembrane helix</keyword>
<dbReference type="GO" id="GO:0055085">
    <property type="term" value="P:transmembrane transport"/>
    <property type="evidence" value="ECO:0007669"/>
    <property type="project" value="InterPro"/>
</dbReference>